<reference evidence="1 2" key="1">
    <citation type="journal article" date="2016" name="Nat. Commun.">
        <title>Thousands of microbial genomes shed light on interconnected biogeochemical processes in an aquifer system.</title>
        <authorList>
            <person name="Anantharaman K."/>
            <person name="Brown C.T."/>
            <person name="Hug L.A."/>
            <person name="Sharon I."/>
            <person name="Castelle C.J."/>
            <person name="Probst A.J."/>
            <person name="Thomas B.C."/>
            <person name="Singh A."/>
            <person name="Wilkins M.J."/>
            <person name="Karaoz U."/>
            <person name="Brodie E.L."/>
            <person name="Williams K.H."/>
            <person name="Hubbard S.S."/>
            <person name="Banfield J.F."/>
        </authorList>
    </citation>
    <scope>NUCLEOTIDE SEQUENCE [LARGE SCALE GENOMIC DNA]</scope>
</reference>
<protein>
    <submittedName>
        <fullName evidence="1">Uncharacterized protein</fullName>
    </submittedName>
</protein>
<dbReference type="AlphaFoldDB" id="A0A1F7U6G8"/>
<name>A0A1F7U6G8_9BACT</name>
<organism evidence="1 2">
    <name type="scientific">Candidatus Uhrbacteria bacterium RIFCSPHIGHO2_02_FULL_60_10</name>
    <dbReference type="NCBI Taxonomy" id="1802392"/>
    <lineage>
        <taxon>Bacteria</taxon>
        <taxon>Candidatus Uhriibacteriota</taxon>
    </lineage>
</organism>
<evidence type="ECO:0000313" key="1">
    <source>
        <dbReference type="EMBL" id="OGL73821.1"/>
    </source>
</evidence>
<sequence>MKWPFSKKRTVWDKLWVLGVFVSLALAGSIYGVVLALRGPSPIASISTAAYSGPTLKAYRIEARDIIRPFFDQARQMTPADLSVVGGPIGQLAAKTQERFLRLRVPTEAKDFHLATVLLLDRWQGVTGLKATEQAELLGRTQSLIEGNAWIW</sequence>
<comment type="caution">
    <text evidence="1">The sequence shown here is derived from an EMBL/GenBank/DDBJ whole genome shotgun (WGS) entry which is preliminary data.</text>
</comment>
<dbReference type="EMBL" id="MGEA01000046">
    <property type="protein sequence ID" value="OGL73821.1"/>
    <property type="molecule type" value="Genomic_DNA"/>
</dbReference>
<dbReference type="Proteomes" id="UP000177088">
    <property type="component" value="Unassembled WGS sequence"/>
</dbReference>
<accession>A0A1F7U6G8</accession>
<gene>
    <name evidence="1" type="ORF">A3C96_03745</name>
</gene>
<proteinExistence type="predicted"/>
<evidence type="ECO:0000313" key="2">
    <source>
        <dbReference type="Proteomes" id="UP000177088"/>
    </source>
</evidence>